<dbReference type="InterPro" id="IPR043157">
    <property type="entry name" value="Dynein_AAA1S"/>
</dbReference>
<evidence type="ECO:0000256" key="11">
    <source>
        <dbReference type="ARBA" id="ARBA00023175"/>
    </source>
</evidence>
<dbReference type="FunFam" id="1.10.472.130:FF:000006">
    <property type="entry name" value="Dynein axonemal heavy chain 1"/>
    <property type="match status" value="1"/>
</dbReference>
<evidence type="ECO:0000259" key="16">
    <source>
        <dbReference type="Pfam" id="PF12774"/>
    </source>
</evidence>
<dbReference type="FunFam" id="3.40.50.300:FF:000044">
    <property type="entry name" value="Dynein heavy chain 5, axonemal"/>
    <property type="match status" value="1"/>
</dbReference>
<feature type="domain" description="Dynein heavy chain hydrolytic ATP-binding dynein motor region" evidence="16">
    <location>
        <begin position="1432"/>
        <end position="1758"/>
    </location>
</feature>
<dbReference type="Proteomes" id="UP000197619">
    <property type="component" value="Unassembled WGS sequence"/>
</dbReference>
<gene>
    <name evidence="20" type="primary">DNAH1</name>
    <name evidence="20" type="ORF">RLOC_00009796</name>
</gene>
<evidence type="ECO:0000256" key="13">
    <source>
        <dbReference type="ARBA" id="ARBA00023273"/>
    </source>
</evidence>
<comment type="similarity">
    <text evidence="2">Belongs to the dynein heavy chain family.</text>
</comment>
<evidence type="ECO:0000256" key="10">
    <source>
        <dbReference type="ARBA" id="ARBA00023069"/>
    </source>
</evidence>
<dbReference type="Gene3D" id="1.10.287.2620">
    <property type="match status" value="1"/>
</dbReference>
<dbReference type="Gene3D" id="1.20.920.20">
    <property type="match status" value="1"/>
</dbReference>
<dbReference type="InterPro" id="IPR013602">
    <property type="entry name" value="Dynein_heavy_linker"/>
</dbReference>
<dbReference type="Gene3D" id="1.10.8.710">
    <property type="match status" value="1"/>
</dbReference>
<dbReference type="InterPro" id="IPR042222">
    <property type="entry name" value="Dynein_2_N"/>
</dbReference>
<sequence length="2911" mass="332271">MVMPCGFRCVSLCFLVTKFRMPGNLKGLMEKQVVGPSTEILAESDFPEQSFRPKVQMPFKRVPGQNPRKVEVERKRRMYLTFDIAELLASKGIDSNQLMPRHYDPDNMPPIEETKDSVFPIYLPLKVFDNDEFDCRTPEEWISLGLEPGSSDRKPVPGKALLPTDDVLGHEDPKSQELIYKWIAVGVLDYDKETDLYLVHKTDEKGLVRDEEGRPILNGGVTPEASCKLYFDFPGRAPLLPCQYWVPRVCLQFLAEDPQVFAERVACADSLRKKTQGLLMYHLYVDCMPTEGLDTISEKSLQRVKRLAIHTPRLKDEKSMLDQISSLEKEVKLDYKHTMNMVSFDRVVASKPQMFSFVTLPDKEEKEAPEKGLVSIPDYPFHKRQREFNLLSLLTRPEVIHLLPQVQDECHKAAVLSLFNTTITKVVSLEEFEEIQTQTFTQVQVFLRDTWIPTITTAIKSSLEDADKWFNLEESDWDAYQRSKLRKLMERIRFMLQDSLRYLVQNSLVSFTQFVLDACQSVLNCSKDMEWGDDITNSPYMPQRNPLFVTVIELDSSGVLFNPSVERVETSLISLFNNGILATHSIPQLEQYVLENMDITGTPMLESVGLQEPKVEELREALRSAIQKTWIPLQAYSKKYEKFLEINNNDIKYFLKQYEEQFPPTQEVTKIVDTYLSEKETLDHLLPSSIIIGPFQVRIEHIRHSLSDKHKALAVAMLDMLAKTLHSQVQKICEAYETISIKMHERPMNIEELVELRDWLKGVPEQLAVQEQLIEEVMEDYKVMDDFLYNLTEEDFTDKWTASYWPVKMSMDSEYIRLQHIDDEERFRKTQISDQKAFQEKLEEMQLTVGGFSVQSDVNQAHELAEDARDVRKQLKELQDLAVLYNNRERLFGIKVTDYSGVNKMLKDFQPYYDLWTTVSDWIKWNESWMNDSLLKIEAEELEKNVNDSVKTMQRCVKQFKDSPDCQSVAMEFRDKMDDFKQYVPLIQGLRNPGMRSRHWEMLSNQVKADVELEPSMTFGRCLELNLQDHMESVLKVAETASKEYAIENALNKIEAEWKSVSFIVMLYKNTNTYILKSTDDISQLLDDHIVLVQSMSFSPFKKPFEERMNLWETKLKMTQDVLEEWLNCQRSWLYLEPIFSSEDIKRQLPVESQRYNIVDKDWRRVMKSANANPEVISLCPDPELLEKLQNCNKLLELVQKGLSEYLETKRAAFPRFYFLSDDELLEILSQTKDPTAVQPHLHKCFENIARLKFQEDLQITHMYSGEGEEVKLFSSITPSENVEDWLVEVEKSMKASVRDNIEKSIGVYPETPRTTWVLEWPGQVVIAGCQIFWTKEVSEALEAGDLSSRLYPQLSAQLGDLVALVRGRLSKMQRAVLSALIVIEVHAKDVAAKLVEENVTSMNDFEWISQLRYYWTRGDLYIRAVNAEFIYGYEYLGNTGRLVITPLTDRCYLTLTGALHLKFGGAPAGPAGTGKTETTKDLGKALAIQTVVFNCSDQLDFMAMGKFFKGLASSGAWACFDEFNRIDIEVLSVVAQQITTIQKAQQQRVETFIFEGTEIPLVPSCAVFITMNPGYAGRTELPDNLKALFRPVAMMVPDYSMIAEISLYSFGFNEAKVLAKKITTTFKLLSEQLSSQDHYDFGMRAVKTVISTAGNLKRENPDMDEELICLRAIRDANVPKFLQDDLKLFNGIVSDLFPNIKETPVDYGILEEAIRKSCLQANLKDVDGFVTKCIQLYETTVVRHGLMLVGPTGSGKTKSYEVLAAAMTSLKGQPAASGGNYEAVRYFVLNPKSITMGQLYGEFNLLTHEWTDGIFSTLMRRGTVATDSNKKWYMFDGPVDALWIENMNTVLDDNKKLCLSSGEIIKMTESMTMMFEVQDLAVASPATVSRCGMVYLEPSILGLEPFIECWLKKMPDVMQRFAQQLASLFKRFLQEAIDFLRSSVKEIIASTDGNLTMSLLVLLECLYQPFIPIKGLKTIPREKIARMGELIEPWFIFALIWSVGATGDSLGREAFSSWLRKKMAKERVRLLFPEEGLVYDYKLDDAGLSNTEEDLDEEVPKEVHWEVWLDATAKFTMVPDTNFCDVIVPTMNTVRMAYLLELLLTNYKPVLCIGPTGTGKTLTIADKLLKNLPNKYITHFLMFSARTSSNQTQDLIDSKLDKRQDSFVRKGVFGPPVGRYFIFFIDDLNMPMLEQYGAQPPIELLRQWMDHQGWYDRKQIGTFKKLVDINFVCAMGPPGGGRNPVTPRLTRHFNYLSFTEMDESSKRKIFSTILGSWMDGYLGEKSYRNPVPGADAVKDLNEPLVDATISVYMTITSQLLPTPAKSHYTFNLRDLSKEWSWPHAGQEPALLTAMLITLPCFSHGGCFAGVSYQNKEHLLRLWYHESCRVFRDRLVSDEDRTWFDNLMMKKMEEFGTTFEEVIPTQPVLFGDFMEPGANVKVYQAIDSQDKLKLVIEDYLEEYNQSNTPELKLVLFMDAIQHICRISRILRQAPGNALLLGVGGSGRQSLTRLASHMAENECFQIELSKNYGMTEWRDDVRKVMMKAGLQSLPKTFLFVDTQIKNESFLEDINNLLNSGDIPNIYNPEDQDQIMTAMKPIVRDLGQQPTKANLMAAYTARVRSNIHMVLCMSPIGEVFRARLRQFPSLVNCCTIDWFNEWPAEALQSVASSFLSELPLLGSGNDDMDGMIQVCVAIHQSVAKKCQLFLAQLGRHNYVTPKSYLEFLSIFSSLIGKKQQELKTAKNRMQSGLDKLLRTAEDVAKMQEELESSRPLLAQAAKDTEATIEQIKVDTAVAEETRSAVQAEEAKANEKAQTAQAIADDAQKDLAEALPALDAALASLKNLNRNDVTEVTVSREKVAELGLVKDSISLCSNCLSIGLQHPQPFHPSIHPSPWAHSGQLPMQLLTNAN</sequence>
<evidence type="ECO:0000256" key="14">
    <source>
        <dbReference type="SAM" id="Coils"/>
    </source>
</evidence>
<dbReference type="Gene3D" id="1.20.140.100">
    <property type="entry name" value="Dynein heavy chain, N-terminal domain 2"/>
    <property type="match status" value="1"/>
</dbReference>
<dbReference type="FunFam" id="1.20.920.30:FF:000002">
    <property type="entry name" value="Dynein axonemal heavy chain 3"/>
    <property type="match status" value="1"/>
</dbReference>
<evidence type="ECO:0000256" key="2">
    <source>
        <dbReference type="ARBA" id="ARBA00008887"/>
    </source>
</evidence>
<dbReference type="InterPro" id="IPR026983">
    <property type="entry name" value="DHC"/>
</dbReference>
<dbReference type="FunFam" id="1.10.287.2620:FF:000001">
    <property type="entry name" value="Cytoplasmic dynein heavy chain 1"/>
    <property type="match status" value="1"/>
</dbReference>
<dbReference type="GO" id="GO:0045505">
    <property type="term" value="F:dynein intermediate chain binding"/>
    <property type="evidence" value="ECO:0007669"/>
    <property type="project" value="InterPro"/>
</dbReference>
<dbReference type="FunFam" id="1.20.140.100:FF:000004">
    <property type="entry name" value="Dynein axonemal heavy chain 6"/>
    <property type="match status" value="1"/>
</dbReference>
<proteinExistence type="inferred from homology"/>
<evidence type="ECO:0000256" key="7">
    <source>
        <dbReference type="ARBA" id="ARBA00022840"/>
    </source>
</evidence>
<name>A0A218VBT5_9PASE</name>
<dbReference type="GO" id="GO:0051959">
    <property type="term" value="F:dynein light intermediate chain binding"/>
    <property type="evidence" value="ECO:0007669"/>
    <property type="project" value="InterPro"/>
</dbReference>
<dbReference type="EMBL" id="MUZQ01000011">
    <property type="protein sequence ID" value="OWK63505.1"/>
    <property type="molecule type" value="Genomic_DNA"/>
</dbReference>
<dbReference type="PANTHER" id="PTHR22878">
    <property type="entry name" value="DYNEIN HEAVY CHAIN 6, AXONEMAL-LIKE-RELATED"/>
    <property type="match status" value="1"/>
</dbReference>
<keyword evidence="21" id="KW-1185">Reference proteome</keyword>
<dbReference type="Pfam" id="PF08393">
    <property type="entry name" value="DHC_N2"/>
    <property type="match status" value="1"/>
</dbReference>
<dbReference type="GO" id="GO:0005930">
    <property type="term" value="C:axoneme"/>
    <property type="evidence" value="ECO:0007669"/>
    <property type="project" value="UniProtKB-SubCell"/>
</dbReference>
<organism evidence="20 21">
    <name type="scientific">Lonchura striata</name>
    <name type="common">white-rumped munia</name>
    <dbReference type="NCBI Taxonomy" id="40157"/>
    <lineage>
        <taxon>Eukaryota</taxon>
        <taxon>Metazoa</taxon>
        <taxon>Chordata</taxon>
        <taxon>Craniata</taxon>
        <taxon>Vertebrata</taxon>
        <taxon>Euteleostomi</taxon>
        <taxon>Archelosauria</taxon>
        <taxon>Archosauria</taxon>
        <taxon>Dinosauria</taxon>
        <taxon>Saurischia</taxon>
        <taxon>Theropoda</taxon>
        <taxon>Coelurosauria</taxon>
        <taxon>Aves</taxon>
        <taxon>Neognathae</taxon>
        <taxon>Neoaves</taxon>
        <taxon>Telluraves</taxon>
        <taxon>Australaves</taxon>
        <taxon>Passeriformes</taxon>
        <taxon>Passeroidea</taxon>
        <taxon>Estrildidae</taxon>
        <taxon>Estrildinae</taxon>
        <taxon>Lonchura</taxon>
    </lineage>
</organism>
<feature type="domain" description="Dynein heavy chain AAA 5 extension" evidence="18">
    <location>
        <begin position="1926"/>
        <end position="2046"/>
    </location>
</feature>
<dbReference type="Gene3D" id="3.20.180.20">
    <property type="entry name" value="Dynein heavy chain, N-terminal domain 2"/>
    <property type="match status" value="1"/>
</dbReference>
<evidence type="ECO:0000259" key="18">
    <source>
        <dbReference type="Pfam" id="PF17852"/>
    </source>
</evidence>
<comment type="caution">
    <text evidence="20">The sequence shown here is derived from an EMBL/GenBank/DDBJ whole genome shotgun (WGS) entry which is preliminary data.</text>
</comment>
<dbReference type="InterPro" id="IPR024317">
    <property type="entry name" value="Dynein_heavy_chain_D4_dom"/>
</dbReference>
<keyword evidence="7" id="KW-0067">ATP-binding</keyword>
<dbReference type="InterPro" id="IPR027417">
    <property type="entry name" value="P-loop_NTPase"/>
</dbReference>
<dbReference type="InterPro" id="IPR054354">
    <property type="entry name" value="DYNC2H1-like_lid"/>
</dbReference>
<evidence type="ECO:0000256" key="3">
    <source>
        <dbReference type="ARBA" id="ARBA00022490"/>
    </source>
</evidence>
<protein>
    <submittedName>
        <fullName evidence="20">Dynein heavy chain 1, axonemal</fullName>
    </submittedName>
</protein>
<feature type="domain" description="Dynein 2 heavy chain 1 cytoplasmic ATPase lid" evidence="19">
    <location>
        <begin position="2371"/>
        <end position="2401"/>
    </location>
</feature>
<evidence type="ECO:0000256" key="9">
    <source>
        <dbReference type="ARBA" id="ARBA00023054"/>
    </source>
</evidence>
<evidence type="ECO:0000256" key="1">
    <source>
        <dbReference type="ARBA" id="ARBA00004430"/>
    </source>
</evidence>
<dbReference type="STRING" id="299123.ENSLSDP00000017930"/>
<dbReference type="Gene3D" id="1.20.58.1120">
    <property type="match status" value="1"/>
</dbReference>
<dbReference type="GO" id="GO:0005874">
    <property type="term" value="C:microtubule"/>
    <property type="evidence" value="ECO:0007669"/>
    <property type="project" value="UniProtKB-KW"/>
</dbReference>
<dbReference type="FunFam" id="3.40.50.300:FF:002141">
    <property type="entry name" value="Dynein heavy chain"/>
    <property type="match status" value="1"/>
</dbReference>
<evidence type="ECO:0000256" key="4">
    <source>
        <dbReference type="ARBA" id="ARBA00022701"/>
    </source>
</evidence>
<dbReference type="GO" id="GO:0030286">
    <property type="term" value="C:dynein complex"/>
    <property type="evidence" value="ECO:0007669"/>
    <property type="project" value="UniProtKB-KW"/>
</dbReference>
<feature type="domain" description="Dynein heavy chain linker" evidence="15">
    <location>
        <begin position="903"/>
        <end position="1304"/>
    </location>
</feature>
<feature type="coiled-coil region" evidence="14">
    <location>
        <begin position="858"/>
        <end position="888"/>
    </location>
</feature>
<dbReference type="InterPro" id="IPR035699">
    <property type="entry name" value="AAA_6"/>
</dbReference>
<reference evidence="20 21" key="1">
    <citation type="submission" date="2017-05" db="EMBL/GenBank/DDBJ databases">
        <title>Genome of assembly of the Bengalese finch, Lonchura striata domestica.</title>
        <authorList>
            <person name="Colquitt B.M."/>
            <person name="Brainard M.S."/>
        </authorList>
    </citation>
    <scope>NUCLEOTIDE SEQUENCE [LARGE SCALE GENOMIC DNA]</scope>
    <source>
        <strain evidence="20">White83orange57</strain>
    </source>
</reference>
<dbReference type="Pfam" id="PF22597">
    <property type="entry name" value="DYN_lid"/>
    <property type="match status" value="1"/>
</dbReference>
<evidence type="ECO:0000256" key="6">
    <source>
        <dbReference type="ARBA" id="ARBA00022741"/>
    </source>
</evidence>
<dbReference type="Gene3D" id="3.40.50.300">
    <property type="entry name" value="P-loop containing nucleotide triphosphate hydrolases"/>
    <property type="match status" value="3"/>
</dbReference>
<dbReference type="FunFam" id="1.10.8.710:FF:000004">
    <property type="entry name" value="Dynein axonemal heavy chain 6"/>
    <property type="match status" value="1"/>
</dbReference>
<evidence type="ECO:0000313" key="20">
    <source>
        <dbReference type="EMBL" id="OWK63505.1"/>
    </source>
</evidence>
<keyword evidence="3" id="KW-0963">Cytoplasm</keyword>
<dbReference type="Gene3D" id="1.10.472.130">
    <property type="match status" value="1"/>
</dbReference>
<keyword evidence="8" id="KW-0243">Dynein</keyword>
<evidence type="ECO:0000313" key="21">
    <source>
        <dbReference type="Proteomes" id="UP000197619"/>
    </source>
</evidence>
<dbReference type="Pfam" id="PF12774">
    <property type="entry name" value="AAA_6"/>
    <property type="match status" value="1"/>
</dbReference>
<dbReference type="FunFam" id="3.40.50.300:FF:001328">
    <property type="entry name" value="Dynein heavy chain 6, axonemal"/>
    <property type="match status" value="1"/>
</dbReference>
<keyword evidence="10" id="KW-0969">Cilium</keyword>
<comment type="subcellular location">
    <subcellularLocation>
        <location evidence="1">Cytoplasm</location>
        <location evidence="1">Cytoskeleton</location>
        <location evidence="1">Cilium axoneme</location>
    </subcellularLocation>
</comment>
<dbReference type="FunFam" id="3.20.180.20:FF:000003">
    <property type="entry name" value="Dynein heavy chain 12, axonemal"/>
    <property type="match status" value="1"/>
</dbReference>
<keyword evidence="12" id="KW-0206">Cytoskeleton</keyword>
<evidence type="ECO:0000256" key="8">
    <source>
        <dbReference type="ARBA" id="ARBA00023017"/>
    </source>
</evidence>
<feature type="coiled-coil region" evidence="14">
    <location>
        <begin position="2795"/>
        <end position="2827"/>
    </location>
</feature>
<dbReference type="InterPro" id="IPR041466">
    <property type="entry name" value="Dynein_AAA5_ext"/>
</dbReference>
<dbReference type="Pfam" id="PF12775">
    <property type="entry name" value="AAA_7"/>
    <property type="match status" value="1"/>
</dbReference>
<keyword evidence="9 14" id="KW-0175">Coiled coil</keyword>
<keyword evidence="13" id="KW-0966">Cell projection</keyword>
<dbReference type="InterPro" id="IPR042228">
    <property type="entry name" value="Dynein_linker_3"/>
</dbReference>
<keyword evidence="6" id="KW-0547">Nucleotide-binding</keyword>
<evidence type="ECO:0000256" key="12">
    <source>
        <dbReference type="ARBA" id="ARBA00023212"/>
    </source>
</evidence>
<evidence type="ECO:0000259" key="19">
    <source>
        <dbReference type="Pfam" id="PF22597"/>
    </source>
</evidence>
<feature type="domain" description="Dynein heavy chain AAA module D4" evidence="17">
    <location>
        <begin position="2471"/>
        <end position="2732"/>
    </location>
</feature>
<dbReference type="Gene3D" id="1.20.920.30">
    <property type="match status" value="1"/>
</dbReference>
<dbReference type="GO" id="GO:0007018">
    <property type="term" value="P:microtubule-based movement"/>
    <property type="evidence" value="ECO:0007669"/>
    <property type="project" value="InterPro"/>
</dbReference>
<dbReference type="FunFam" id="1.20.58.1120:FF:000005">
    <property type="entry name" value="Dynein, axonemal, heavy chain 12"/>
    <property type="match status" value="1"/>
</dbReference>
<evidence type="ECO:0000256" key="5">
    <source>
        <dbReference type="ARBA" id="ARBA00022737"/>
    </source>
</evidence>
<dbReference type="Pfam" id="PF12780">
    <property type="entry name" value="AAA_8"/>
    <property type="match status" value="1"/>
</dbReference>
<dbReference type="PANTHER" id="PTHR22878:SF73">
    <property type="entry name" value="DYNEIN AXONEMAL HEAVY CHAIN 1"/>
    <property type="match status" value="1"/>
</dbReference>
<keyword evidence="4" id="KW-0493">Microtubule</keyword>
<dbReference type="GO" id="GO:0005524">
    <property type="term" value="F:ATP binding"/>
    <property type="evidence" value="ECO:0007669"/>
    <property type="project" value="UniProtKB-KW"/>
</dbReference>
<evidence type="ECO:0000259" key="15">
    <source>
        <dbReference type="Pfam" id="PF08393"/>
    </source>
</evidence>
<evidence type="ECO:0000259" key="17">
    <source>
        <dbReference type="Pfam" id="PF12780"/>
    </source>
</evidence>
<dbReference type="SUPFAM" id="SSF52540">
    <property type="entry name" value="P-loop containing nucleoside triphosphate hydrolases"/>
    <property type="match status" value="4"/>
</dbReference>
<dbReference type="Pfam" id="PF17852">
    <property type="entry name" value="Dynein_AAA_lid"/>
    <property type="match status" value="1"/>
</dbReference>
<keyword evidence="11" id="KW-0505">Motor protein</keyword>
<keyword evidence="5" id="KW-0677">Repeat</keyword>
<accession>A0A218VBT5</accession>